<feature type="domain" description="AB hydrolase-1" evidence="2">
    <location>
        <begin position="165"/>
        <end position="364"/>
    </location>
</feature>
<dbReference type="Proteomes" id="UP000008394">
    <property type="component" value="Chromosome"/>
</dbReference>
<evidence type="ECO:0000313" key="4">
    <source>
        <dbReference type="Proteomes" id="UP000008394"/>
    </source>
</evidence>
<dbReference type="Gene3D" id="3.40.50.1820">
    <property type="entry name" value="alpha/beta hydrolase"/>
    <property type="match status" value="1"/>
</dbReference>
<evidence type="ECO:0000259" key="2">
    <source>
        <dbReference type="Pfam" id="PF12697"/>
    </source>
</evidence>
<feature type="region of interest" description="Disordered" evidence="1">
    <location>
        <begin position="1"/>
        <end position="23"/>
    </location>
</feature>
<reference evidence="3 4" key="1">
    <citation type="journal article" date="2011" name="J. Bacteriol.">
        <title>Genome Sequence of the Probiotic Strain Bifidobacterium animalis subsp. lactis CNCM I-2494.</title>
        <authorList>
            <person name="Chervaux C."/>
            <person name="Grimaldi C."/>
            <person name="Bolotin A."/>
            <person name="Quinquis B."/>
            <person name="Legrain-Raspaud S."/>
            <person name="van Hylckama Vlieg J.E."/>
            <person name="Denariaz G."/>
            <person name="Smokvina T."/>
        </authorList>
    </citation>
    <scope>NUCLEOTIDE SEQUENCE [LARGE SCALE GENOMIC DNA]</scope>
    <source>
        <strain evidence="3 4">CNCM I-2494</strain>
    </source>
</reference>
<dbReference type="KEGG" id="bnm:BALAC2494_00181"/>
<dbReference type="InterPro" id="IPR052920">
    <property type="entry name" value="DNA-binding_regulatory"/>
</dbReference>
<sequence length="389" mass="43277">MTEADRPPSPKQLLNTTGRPRHDGEQYHIYSLCSTMQSERRGSGMTTERLAGVEADMTKRISSAWPYMGAAAGTMLACGMILAAGETIFSVTFDSQSNRSLFRNKSRSAFAQHDPAHRAAEDTQAQLWFEQTRHAEQIRSYDGLKLHAWRFDANTAAPLPHTHAICMHGYTGGPEEMAPWAYHYANLGMRVLVPAQRAHELSEGRFVGMGWLEREDLLRWVNSIVARDPDARILLHGNSMGAATILDVCADPRLARNVVCAVVDSGFSSEYDQMLDSVSAMLHLPKWMAKPMVDCASLVNRLSLGFGFRQANAIEQLHRTTLPILFIQGDQDDIVSPHMLGRLYTACASPVKARLQVHGAGHILGLTTDRNLYWSTVDAFLRRCLHMAD</sequence>
<dbReference type="InterPro" id="IPR029058">
    <property type="entry name" value="AB_hydrolase_fold"/>
</dbReference>
<gene>
    <name evidence="3" type="ORF">BALAC2494_00181</name>
</gene>
<name>A0A806FVL9_BIFAN</name>
<dbReference type="GO" id="GO:0016787">
    <property type="term" value="F:hydrolase activity"/>
    <property type="evidence" value="ECO:0007669"/>
    <property type="project" value="UniProtKB-KW"/>
</dbReference>
<evidence type="ECO:0000256" key="1">
    <source>
        <dbReference type="SAM" id="MobiDB-lite"/>
    </source>
</evidence>
<accession>A0A806FVL9</accession>
<proteinExistence type="predicted"/>
<dbReference type="AlphaFoldDB" id="A0A806FVL9"/>
<dbReference type="Pfam" id="PF12697">
    <property type="entry name" value="Abhydrolase_6"/>
    <property type="match status" value="1"/>
</dbReference>
<organism evidence="3 4">
    <name type="scientific">Bifidobacterium animalis subsp. lactis CNCM I-2494</name>
    <dbReference type="NCBI Taxonomy" id="1042403"/>
    <lineage>
        <taxon>Bacteria</taxon>
        <taxon>Bacillati</taxon>
        <taxon>Actinomycetota</taxon>
        <taxon>Actinomycetes</taxon>
        <taxon>Bifidobacteriales</taxon>
        <taxon>Bifidobacteriaceae</taxon>
        <taxon>Bifidobacterium</taxon>
    </lineage>
</organism>
<evidence type="ECO:0000313" key="3">
    <source>
        <dbReference type="EMBL" id="AEK30352.1"/>
    </source>
</evidence>
<protein>
    <submittedName>
        <fullName evidence="3">Alpha/beta hydrolase</fullName>
    </submittedName>
</protein>
<dbReference type="EMBL" id="CP002915">
    <property type="protein sequence ID" value="AEK30352.1"/>
    <property type="molecule type" value="Genomic_DNA"/>
</dbReference>
<dbReference type="SUPFAM" id="SSF53474">
    <property type="entry name" value="alpha/beta-Hydrolases"/>
    <property type="match status" value="1"/>
</dbReference>
<dbReference type="PANTHER" id="PTHR43358">
    <property type="entry name" value="ALPHA/BETA-HYDROLASE"/>
    <property type="match status" value="1"/>
</dbReference>
<keyword evidence="3" id="KW-0378">Hydrolase</keyword>
<dbReference type="PANTHER" id="PTHR43358:SF4">
    <property type="entry name" value="ALPHA_BETA HYDROLASE FOLD-1 DOMAIN-CONTAINING PROTEIN"/>
    <property type="match status" value="1"/>
</dbReference>
<dbReference type="InterPro" id="IPR000073">
    <property type="entry name" value="AB_hydrolase_1"/>
</dbReference>